<dbReference type="GO" id="GO:0019646">
    <property type="term" value="P:aerobic electron transport chain"/>
    <property type="evidence" value="ECO:0007669"/>
    <property type="project" value="InterPro"/>
</dbReference>
<dbReference type="PROSITE" id="PS50253">
    <property type="entry name" value="COX3"/>
    <property type="match status" value="1"/>
</dbReference>
<accession>A0A6C0GF39</accession>
<dbReference type="PANTHER" id="PTHR11403:SF10">
    <property type="entry name" value="CYTOCHROME C OXIDASE"/>
    <property type="match status" value="1"/>
</dbReference>
<dbReference type="InterPro" id="IPR035973">
    <property type="entry name" value="Cyt_c_oxidase_su3-like_sf"/>
</dbReference>
<dbReference type="Pfam" id="PF00510">
    <property type="entry name" value="COX3"/>
    <property type="match status" value="1"/>
</dbReference>
<dbReference type="KEGG" id="rhoz:GXP67_08020"/>
<feature type="transmembrane region" description="Helical" evidence="7">
    <location>
        <begin position="29"/>
        <end position="51"/>
    </location>
</feature>
<dbReference type="RefSeq" id="WP_162442659.1">
    <property type="nucleotide sequence ID" value="NZ_CP048222.1"/>
</dbReference>
<evidence type="ECO:0000256" key="2">
    <source>
        <dbReference type="ARBA" id="ARBA00010581"/>
    </source>
</evidence>
<keyword evidence="5 7" id="KW-0472">Membrane</keyword>
<dbReference type="InterPro" id="IPR024791">
    <property type="entry name" value="Cyt_c/ubiquinol_Oxase_su3"/>
</dbReference>
<dbReference type="EMBL" id="CP048222">
    <property type="protein sequence ID" value="QHT66605.1"/>
    <property type="molecule type" value="Genomic_DNA"/>
</dbReference>
<feature type="transmembrane region" description="Helical" evidence="7">
    <location>
        <begin position="98"/>
        <end position="116"/>
    </location>
</feature>
<dbReference type="InterPro" id="IPR000298">
    <property type="entry name" value="Cyt_c_oxidase-like_su3"/>
</dbReference>
<dbReference type="InterPro" id="IPR013833">
    <property type="entry name" value="Cyt_c_oxidase_su3_a-hlx"/>
</dbReference>
<gene>
    <name evidence="9" type="ORF">GXP67_08020</name>
</gene>
<feature type="transmembrane region" description="Helical" evidence="7">
    <location>
        <begin position="63"/>
        <end position="86"/>
    </location>
</feature>
<dbReference type="Proteomes" id="UP000480178">
    <property type="component" value="Chromosome"/>
</dbReference>
<organism evidence="9 10">
    <name type="scientific">Rhodocytophaga rosea</name>
    <dbReference type="NCBI Taxonomy" id="2704465"/>
    <lineage>
        <taxon>Bacteria</taxon>
        <taxon>Pseudomonadati</taxon>
        <taxon>Bacteroidota</taxon>
        <taxon>Cytophagia</taxon>
        <taxon>Cytophagales</taxon>
        <taxon>Rhodocytophagaceae</taxon>
        <taxon>Rhodocytophaga</taxon>
    </lineage>
</organism>
<evidence type="ECO:0000313" key="9">
    <source>
        <dbReference type="EMBL" id="QHT66605.1"/>
    </source>
</evidence>
<dbReference type="Gene3D" id="1.20.120.80">
    <property type="entry name" value="Cytochrome c oxidase, subunit III, four-helix bundle"/>
    <property type="match status" value="1"/>
</dbReference>
<evidence type="ECO:0000259" key="8">
    <source>
        <dbReference type="PROSITE" id="PS50253"/>
    </source>
</evidence>
<evidence type="ECO:0000256" key="1">
    <source>
        <dbReference type="ARBA" id="ARBA00004141"/>
    </source>
</evidence>
<feature type="transmembrane region" description="Helical" evidence="7">
    <location>
        <begin position="136"/>
        <end position="160"/>
    </location>
</feature>
<sequence length="200" mass="23111">MRTEKISNKEIELWQEEPQQPLSMHPKKFAVWLFIVSIVMIFAALTSAYLVRRAEGNWLEFELPAIFWINSAILLASSISIQWAYFSAKKDNLNSLKAGMVLTVVLAIAFLVGQWYSWVALVDRQVFFVGNPSGSFLYVLTGLHAVHLVTGLVFLVIMLIASFQFKIHAKSMVRMEMCTTYWHFLDILWLYLFVFLLINH</sequence>
<dbReference type="GO" id="GO:0004129">
    <property type="term" value="F:cytochrome-c oxidase activity"/>
    <property type="evidence" value="ECO:0007669"/>
    <property type="project" value="InterPro"/>
</dbReference>
<dbReference type="SUPFAM" id="SSF81452">
    <property type="entry name" value="Cytochrome c oxidase subunit III-like"/>
    <property type="match status" value="1"/>
</dbReference>
<feature type="domain" description="Heme-copper oxidase subunit III family profile" evidence="8">
    <location>
        <begin position="28"/>
        <end position="200"/>
    </location>
</feature>
<name>A0A6C0GF39_9BACT</name>
<evidence type="ECO:0000256" key="6">
    <source>
        <dbReference type="RuleBase" id="RU003376"/>
    </source>
</evidence>
<keyword evidence="4 7" id="KW-1133">Transmembrane helix</keyword>
<evidence type="ECO:0000256" key="5">
    <source>
        <dbReference type="ARBA" id="ARBA00023136"/>
    </source>
</evidence>
<evidence type="ECO:0000313" key="10">
    <source>
        <dbReference type="Proteomes" id="UP000480178"/>
    </source>
</evidence>
<evidence type="ECO:0000256" key="4">
    <source>
        <dbReference type="ARBA" id="ARBA00022989"/>
    </source>
</evidence>
<proteinExistence type="inferred from homology"/>
<protein>
    <submittedName>
        <fullName evidence="9">Cytochrome oxidase subunit III</fullName>
    </submittedName>
</protein>
<comment type="subcellular location">
    <subcellularLocation>
        <location evidence="6">Cell membrane</location>
        <topology evidence="6">Multi-pass membrane protein</topology>
    </subcellularLocation>
    <subcellularLocation>
        <location evidence="1">Membrane</location>
        <topology evidence="1">Multi-pass membrane protein</topology>
    </subcellularLocation>
</comment>
<evidence type="ECO:0000256" key="7">
    <source>
        <dbReference type="SAM" id="Phobius"/>
    </source>
</evidence>
<comment type="similarity">
    <text evidence="2 6">Belongs to the cytochrome c oxidase subunit 3 family.</text>
</comment>
<feature type="transmembrane region" description="Helical" evidence="7">
    <location>
        <begin position="181"/>
        <end position="198"/>
    </location>
</feature>
<evidence type="ECO:0000256" key="3">
    <source>
        <dbReference type="ARBA" id="ARBA00022692"/>
    </source>
</evidence>
<dbReference type="PANTHER" id="PTHR11403">
    <property type="entry name" value="CYTOCHROME C OXIDASE SUBUNIT III"/>
    <property type="match status" value="1"/>
</dbReference>
<dbReference type="AlphaFoldDB" id="A0A6C0GF39"/>
<dbReference type="GO" id="GO:0005886">
    <property type="term" value="C:plasma membrane"/>
    <property type="evidence" value="ECO:0007669"/>
    <property type="project" value="UniProtKB-SubCell"/>
</dbReference>
<keyword evidence="3 6" id="KW-0812">Transmembrane</keyword>
<keyword evidence="10" id="KW-1185">Reference proteome</keyword>
<reference evidence="9 10" key="1">
    <citation type="submission" date="2020-01" db="EMBL/GenBank/DDBJ databases">
        <authorList>
            <person name="Kim M.K."/>
        </authorList>
    </citation>
    <scope>NUCLEOTIDE SEQUENCE [LARGE SCALE GENOMIC DNA]</scope>
    <source>
        <strain evidence="9 10">172606-1</strain>
    </source>
</reference>